<evidence type="ECO:0000259" key="1">
    <source>
        <dbReference type="Pfam" id="PF01370"/>
    </source>
</evidence>
<dbReference type="GO" id="GO:0044877">
    <property type="term" value="F:protein-containing complex binding"/>
    <property type="evidence" value="ECO:0007669"/>
    <property type="project" value="TreeGrafter"/>
</dbReference>
<protein>
    <recommendedName>
        <fullName evidence="1">NAD-dependent epimerase/dehydratase domain-containing protein</fullName>
    </recommendedName>
</protein>
<dbReference type="InterPro" id="IPR036291">
    <property type="entry name" value="NAD(P)-bd_dom_sf"/>
</dbReference>
<feature type="domain" description="NAD-dependent epimerase/dehydratase" evidence="1">
    <location>
        <begin position="19"/>
        <end position="227"/>
    </location>
</feature>
<dbReference type="Pfam" id="PF01370">
    <property type="entry name" value="Epimerase"/>
    <property type="match status" value="1"/>
</dbReference>
<name>A0A6B2L8V2_9EUKA</name>
<dbReference type="AlphaFoldDB" id="A0A6B2L8V2"/>
<accession>A0A6B2L8V2</accession>
<organism evidence="2">
    <name type="scientific">Arcella intermedia</name>
    <dbReference type="NCBI Taxonomy" id="1963864"/>
    <lineage>
        <taxon>Eukaryota</taxon>
        <taxon>Amoebozoa</taxon>
        <taxon>Tubulinea</taxon>
        <taxon>Elardia</taxon>
        <taxon>Arcellinida</taxon>
        <taxon>Sphaerothecina</taxon>
        <taxon>Arcellidae</taxon>
        <taxon>Arcella</taxon>
    </lineage>
</organism>
<dbReference type="CDD" id="cd05271">
    <property type="entry name" value="NDUFA9_like_SDR_a"/>
    <property type="match status" value="1"/>
</dbReference>
<dbReference type="InterPro" id="IPR001509">
    <property type="entry name" value="Epimerase_deHydtase"/>
</dbReference>
<dbReference type="PANTHER" id="PTHR12126">
    <property type="entry name" value="NADH-UBIQUINONE OXIDOREDUCTASE 39 KDA SUBUNIT-RELATED"/>
    <property type="match status" value="1"/>
</dbReference>
<dbReference type="SUPFAM" id="SSF51735">
    <property type="entry name" value="NAD(P)-binding Rossmann-fold domains"/>
    <property type="match status" value="1"/>
</dbReference>
<evidence type="ECO:0000313" key="2">
    <source>
        <dbReference type="EMBL" id="NDV33248.1"/>
    </source>
</evidence>
<dbReference type="PANTHER" id="PTHR12126:SF11">
    <property type="entry name" value="NADH DEHYDROGENASE [UBIQUINONE] 1 ALPHA SUBCOMPLEX SUBUNIT 9, MITOCHONDRIAL"/>
    <property type="match status" value="1"/>
</dbReference>
<dbReference type="Gene3D" id="3.40.50.720">
    <property type="entry name" value="NAD(P)-binding Rossmann-like Domain"/>
    <property type="match status" value="1"/>
</dbReference>
<reference evidence="2" key="1">
    <citation type="journal article" date="2020" name="J. Eukaryot. Microbiol.">
        <title>De novo Sequencing, Assembly and Annotation of the Transcriptome for the Free-Living Testate Amoeba Arcella intermedia.</title>
        <authorList>
            <person name="Ribeiro G.M."/>
            <person name="Porfirio-Sousa A.L."/>
            <person name="Maurer-Alcala X.X."/>
            <person name="Katz L.A."/>
            <person name="Lahr D.J.G."/>
        </authorList>
    </citation>
    <scope>NUCLEOTIDE SEQUENCE</scope>
</reference>
<sequence>MNHLSTSGGRSSVSGAIATVFGSTGFLGRYVVSQLGRIGTQVVVPWRGEEKSYTHLKVMGDVGQIVPYKWDIRDKNTMIDASRYSNIIVNAAAQRWDTRNFSLKDVNVEGARAIAEVAKELDVERFFHISALGASPDAESDWLRSKWEGEEIVRKTFPKATILRPAVMFGAQDNFLNVHAQMLRYWPVYPMVHPNKRLQPVWVNDVATAILASIKNPDTIGKTFEIGGSHVYQFHQIIDWMNKVLKVDANIMESPDLVTWHLGYWLEQIRKPKFTLDAIKETKDVVCSGQYPGLKELGIAPTPLTSQRSIGFIIHYRPPIRQLDVTLEQEELPEGIKEGEPAY</sequence>
<dbReference type="GO" id="GO:0005739">
    <property type="term" value="C:mitochondrion"/>
    <property type="evidence" value="ECO:0007669"/>
    <property type="project" value="TreeGrafter"/>
</dbReference>
<dbReference type="EMBL" id="GIBP01004279">
    <property type="protein sequence ID" value="NDV33248.1"/>
    <property type="molecule type" value="Transcribed_RNA"/>
</dbReference>
<proteinExistence type="predicted"/>
<dbReference type="InterPro" id="IPR051207">
    <property type="entry name" value="ComplexI_NDUFA9_subunit"/>
</dbReference>